<dbReference type="GO" id="GO:0072330">
    <property type="term" value="P:monocarboxylic acid biosynthetic process"/>
    <property type="evidence" value="ECO:0007669"/>
    <property type="project" value="UniProtKB-ARBA"/>
</dbReference>
<evidence type="ECO:0000256" key="1">
    <source>
        <dbReference type="ARBA" id="ARBA00005964"/>
    </source>
</evidence>
<dbReference type="InterPro" id="IPR029058">
    <property type="entry name" value="AB_hydrolase_fold"/>
</dbReference>
<comment type="caution">
    <text evidence="5">The sequence shown here is derived from an EMBL/GenBank/DDBJ whole genome shotgun (WGS) entry which is preliminary data.</text>
</comment>
<keyword evidence="2 3" id="KW-0378">Hydrolase</keyword>
<dbReference type="InterPro" id="IPR002018">
    <property type="entry name" value="CarbesteraseB"/>
</dbReference>
<proteinExistence type="inferred from homology"/>
<evidence type="ECO:0000256" key="2">
    <source>
        <dbReference type="ARBA" id="ARBA00022801"/>
    </source>
</evidence>
<accession>A0AAD6CAD3</accession>
<comment type="similarity">
    <text evidence="1 3">Belongs to the type-B carboxylesterase/lipase family.</text>
</comment>
<dbReference type="RefSeq" id="XP_056768657.1">
    <property type="nucleotide sequence ID" value="XM_056904550.1"/>
</dbReference>
<feature type="domain" description="Carboxylesterase type B" evidence="4">
    <location>
        <begin position="44"/>
        <end position="512"/>
    </location>
</feature>
<dbReference type="EC" id="3.1.1.-" evidence="3"/>
<reference evidence="5" key="1">
    <citation type="submission" date="2022-12" db="EMBL/GenBank/DDBJ databases">
        <authorList>
            <person name="Petersen C."/>
        </authorList>
    </citation>
    <scope>NUCLEOTIDE SEQUENCE</scope>
    <source>
        <strain evidence="5">IBT 16125</strain>
    </source>
</reference>
<dbReference type="Pfam" id="PF00135">
    <property type="entry name" value="COesterase"/>
    <property type="match status" value="1"/>
</dbReference>
<dbReference type="GO" id="GO:0017000">
    <property type="term" value="P:antibiotic biosynthetic process"/>
    <property type="evidence" value="ECO:0007669"/>
    <property type="project" value="UniProtKB-ARBA"/>
</dbReference>
<dbReference type="PROSITE" id="PS00122">
    <property type="entry name" value="CARBOXYLESTERASE_B_1"/>
    <property type="match status" value="1"/>
</dbReference>
<protein>
    <recommendedName>
        <fullName evidence="3">Carboxylic ester hydrolase</fullName>
        <ecNumber evidence="3">3.1.1.-</ecNumber>
    </recommendedName>
</protein>
<dbReference type="InterPro" id="IPR019826">
    <property type="entry name" value="Carboxylesterase_B_AS"/>
</dbReference>
<evidence type="ECO:0000256" key="3">
    <source>
        <dbReference type="RuleBase" id="RU361235"/>
    </source>
</evidence>
<organism evidence="5 6">
    <name type="scientific">Penicillium daleae</name>
    <dbReference type="NCBI Taxonomy" id="63821"/>
    <lineage>
        <taxon>Eukaryota</taxon>
        <taxon>Fungi</taxon>
        <taxon>Dikarya</taxon>
        <taxon>Ascomycota</taxon>
        <taxon>Pezizomycotina</taxon>
        <taxon>Eurotiomycetes</taxon>
        <taxon>Eurotiomycetidae</taxon>
        <taxon>Eurotiales</taxon>
        <taxon>Aspergillaceae</taxon>
        <taxon>Penicillium</taxon>
    </lineage>
</organism>
<reference evidence="5" key="2">
    <citation type="journal article" date="2023" name="IMA Fungus">
        <title>Comparative genomic study of the Penicillium genus elucidates a diverse pangenome and 15 lateral gene transfer events.</title>
        <authorList>
            <person name="Petersen C."/>
            <person name="Sorensen T."/>
            <person name="Nielsen M.R."/>
            <person name="Sondergaard T.E."/>
            <person name="Sorensen J.L."/>
            <person name="Fitzpatrick D.A."/>
            <person name="Frisvad J.C."/>
            <person name="Nielsen K.L."/>
        </authorList>
    </citation>
    <scope>NUCLEOTIDE SEQUENCE</scope>
    <source>
        <strain evidence="5">IBT 16125</strain>
    </source>
</reference>
<dbReference type="GeneID" id="81594793"/>
<dbReference type="GO" id="GO:0016787">
    <property type="term" value="F:hydrolase activity"/>
    <property type="evidence" value="ECO:0007669"/>
    <property type="project" value="UniProtKB-KW"/>
</dbReference>
<dbReference type="InterPro" id="IPR050309">
    <property type="entry name" value="Type-B_Carboxylest/Lipase"/>
</dbReference>
<dbReference type="Proteomes" id="UP001213681">
    <property type="component" value="Unassembled WGS sequence"/>
</dbReference>
<evidence type="ECO:0000313" key="5">
    <source>
        <dbReference type="EMBL" id="KAJ5459615.1"/>
    </source>
</evidence>
<dbReference type="PANTHER" id="PTHR11559">
    <property type="entry name" value="CARBOXYLESTERASE"/>
    <property type="match status" value="1"/>
</dbReference>
<evidence type="ECO:0000313" key="6">
    <source>
        <dbReference type="Proteomes" id="UP001213681"/>
    </source>
</evidence>
<dbReference type="EMBL" id="JAPVEA010000002">
    <property type="protein sequence ID" value="KAJ5459615.1"/>
    <property type="molecule type" value="Genomic_DNA"/>
</dbReference>
<dbReference type="Gene3D" id="3.40.50.1820">
    <property type="entry name" value="alpha/beta hydrolase"/>
    <property type="match status" value="1"/>
</dbReference>
<dbReference type="AlphaFoldDB" id="A0AAD6CAD3"/>
<name>A0AAD6CAD3_9EURO</name>
<sequence>MAAPEGQPRVATNLDGDLPQVVLPTRTIPSYEQCVVGRHSLVPGIEEFRGIPYATVPARWQHALLRDRLPEDVFYATQNGPRCPQPQEPNNSEFYQSHLEFPGDVTESEFDCLNLFITRPSASALIAAGCTPEYVKLPVFVYIHGGAYSFGAGTDPMWDPARLVKRSVQLGTPIIVATINYRLNMFGFAASSEIIQAQSDGRLKGCNFGLGDQRTALRWIQQNIGGFGGDATQVTVGGQSAGGSSSHAHILEAILGEGEPLVQRAIIQSGAVGVLGPISMEAADRRWTTFCQRIGAPSDDFVSRMKFMATVPIEKILQTHQQLSWEVCPLVVDELTISERSNGRWNIHLAGKEERVRSVRNTESSAVISVLIGDTDLEKGSIHFSQVSDIESFEQLNGRLASKVKSTEFLDRLYRAYGLEPNISVARLHDGILQFLSDMQFGNPIQLAREELMSWDLSKTKHIAEGTSARPTAVQSYRVQFGNPFPGINYAKAHHCVDLIYIFDCFAEALRDADKILPASVVTHASLVERIQADWIRFIAAPSTGDQYGLATIYDVDRMVSTVSMALDRDFAERKARLDVLDSYTLAAQQAIQALTGSGHVL</sequence>
<evidence type="ECO:0000259" key="4">
    <source>
        <dbReference type="Pfam" id="PF00135"/>
    </source>
</evidence>
<dbReference type="SUPFAM" id="SSF53474">
    <property type="entry name" value="alpha/beta-Hydrolases"/>
    <property type="match status" value="1"/>
</dbReference>
<gene>
    <name evidence="5" type="ORF">N7458_001167</name>
</gene>
<keyword evidence="6" id="KW-1185">Reference proteome</keyword>